<comment type="subcellular location">
    <subcellularLocation>
        <location evidence="1">Membrane</location>
        <topology evidence="1">Single-pass type II membrane protein</topology>
    </subcellularLocation>
</comment>
<reference evidence="6 7" key="1">
    <citation type="submission" date="2024-02" db="EMBL/GenBank/DDBJ databases">
        <title>de novo genome assembly of Solanum bulbocastanum strain 11H21.</title>
        <authorList>
            <person name="Hosaka A.J."/>
        </authorList>
    </citation>
    <scope>NUCLEOTIDE SEQUENCE [LARGE SCALE GENOMIC DNA]</scope>
    <source>
        <tissue evidence="6">Young leaves</tissue>
    </source>
</reference>
<organism evidence="6 7">
    <name type="scientific">Solanum bulbocastanum</name>
    <name type="common">Wild potato</name>
    <dbReference type="NCBI Taxonomy" id="147425"/>
    <lineage>
        <taxon>Eukaryota</taxon>
        <taxon>Viridiplantae</taxon>
        <taxon>Streptophyta</taxon>
        <taxon>Embryophyta</taxon>
        <taxon>Tracheophyta</taxon>
        <taxon>Spermatophyta</taxon>
        <taxon>Magnoliopsida</taxon>
        <taxon>eudicotyledons</taxon>
        <taxon>Gunneridae</taxon>
        <taxon>Pentapetalae</taxon>
        <taxon>asterids</taxon>
        <taxon>lamiids</taxon>
        <taxon>Solanales</taxon>
        <taxon>Solanaceae</taxon>
        <taxon>Solanoideae</taxon>
        <taxon>Solaneae</taxon>
        <taxon>Solanum</taxon>
    </lineage>
</organism>
<evidence type="ECO:0008006" key="8">
    <source>
        <dbReference type="Google" id="ProtNLM"/>
    </source>
</evidence>
<proteinExistence type="predicted"/>
<dbReference type="EMBL" id="JBANQN010000005">
    <property type="protein sequence ID" value="KAK6788692.1"/>
    <property type="molecule type" value="Genomic_DNA"/>
</dbReference>
<keyword evidence="2" id="KW-0328">Glycosyltransferase</keyword>
<evidence type="ECO:0000256" key="1">
    <source>
        <dbReference type="ARBA" id="ARBA00004606"/>
    </source>
</evidence>
<keyword evidence="7" id="KW-1185">Reference proteome</keyword>
<dbReference type="PANTHER" id="PTHR31042">
    <property type="entry name" value="CORE-2/I-BRANCHING BETA-1,6-N-ACETYLGLUCOSAMINYLTRANSFERASE FAMILY PROTEIN-RELATED"/>
    <property type="match status" value="1"/>
</dbReference>
<dbReference type="Proteomes" id="UP001371456">
    <property type="component" value="Unassembled WGS sequence"/>
</dbReference>
<gene>
    <name evidence="6" type="ORF">RDI58_012490</name>
</gene>
<evidence type="ECO:0000313" key="6">
    <source>
        <dbReference type="EMBL" id="KAK6788692.1"/>
    </source>
</evidence>
<dbReference type="GO" id="GO:0016020">
    <property type="term" value="C:membrane"/>
    <property type="evidence" value="ECO:0007669"/>
    <property type="project" value="UniProtKB-SubCell"/>
</dbReference>
<dbReference type="PANTHER" id="PTHR31042:SF111">
    <property type="entry name" value="CORE-2_I-BRANCHING BETA-1,6-N-ACETYLGLUCOSAMINYLTRANSFERASE FAMILY PROTEIN"/>
    <property type="match status" value="1"/>
</dbReference>
<comment type="caution">
    <text evidence="6">The sequence shown here is derived from an EMBL/GenBank/DDBJ whole genome shotgun (WGS) entry which is preliminary data.</text>
</comment>
<evidence type="ECO:0000256" key="3">
    <source>
        <dbReference type="ARBA" id="ARBA00022679"/>
    </source>
</evidence>
<keyword evidence="3" id="KW-0808">Transferase</keyword>
<dbReference type="Pfam" id="PF02485">
    <property type="entry name" value="Branch"/>
    <property type="match status" value="1"/>
</dbReference>
<sequence>MSDEELLWRSSMVSKVKELPFKIQPKVAFMFLTKGPVLLSPLWELFFKGHEGFYSIYVHSHPSYNNSKVDESFIFHGRRIPSKEVDWGNVNMVEAEKRLLANALLDISNHRFVLLSEACIPLFNFSTIYTHLMNSNKNFVETYDQLGPLGRGRYHPQMSPTIKLSQWRKGSQWFEMDRDLALEVV</sequence>
<protein>
    <recommendedName>
        <fullName evidence="8">Core-2/I-branching beta-1,6-N-acetylglucosaminyltransferase family protein</fullName>
    </recommendedName>
</protein>
<dbReference type="GO" id="GO:0016757">
    <property type="term" value="F:glycosyltransferase activity"/>
    <property type="evidence" value="ECO:0007669"/>
    <property type="project" value="UniProtKB-KW"/>
</dbReference>
<dbReference type="AlphaFoldDB" id="A0AAN8TP60"/>
<keyword evidence="5" id="KW-0325">Glycoprotein</keyword>
<accession>A0AAN8TP60</accession>
<evidence type="ECO:0000313" key="7">
    <source>
        <dbReference type="Proteomes" id="UP001371456"/>
    </source>
</evidence>
<name>A0AAN8TP60_SOLBU</name>
<dbReference type="InterPro" id="IPR003406">
    <property type="entry name" value="Glyco_trans_14"/>
</dbReference>
<evidence type="ECO:0000256" key="4">
    <source>
        <dbReference type="ARBA" id="ARBA00023136"/>
    </source>
</evidence>
<dbReference type="InterPro" id="IPR044174">
    <property type="entry name" value="BC10-like"/>
</dbReference>
<evidence type="ECO:0000256" key="2">
    <source>
        <dbReference type="ARBA" id="ARBA00022676"/>
    </source>
</evidence>
<keyword evidence="4" id="KW-0472">Membrane</keyword>
<evidence type="ECO:0000256" key="5">
    <source>
        <dbReference type="ARBA" id="ARBA00023180"/>
    </source>
</evidence>